<comment type="caution">
    <text evidence="2">The sequence shown here is derived from an EMBL/GenBank/DDBJ whole genome shotgun (WGS) entry which is preliminary data.</text>
</comment>
<name>A0ABD3P3N6_9STRA</name>
<dbReference type="EMBL" id="JALLPJ020000806">
    <property type="protein sequence ID" value="KAL3782456.1"/>
    <property type="molecule type" value="Genomic_DNA"/>
</dbReference>
<feature type="region of interest" description="Disordered" evidence="1">
    <location>
        <begin position="51"/>
        <end position="72"/>
    </location>
</feature>
<dbReference type="AlphaFoldDB" id="A0ABD3P3N6"/>
<reference evidence="2 3" key="1">
    <citation type="submission" date="2024-10" db="EMBL/GenBank/DDBJ databases">
        <title>Updated reference genomes for cyclostephanoid diatoms.</title>
        <authorList>
            <person name="Roberts W.R."/>
            <person name="Alverson A.J."/>
        </authorList>
    </citation>
    <scope>NUCLEOTIDE SEQUENCE [LARGE SCALE GENOMIC DNA]</scope>
    <source>
        <strain evidence="2 3">AJA010-31</strain>
    </source>
</reference>
<evidence type="ECO:0000313" key="3">
    <source>
        <dbReference type="Proteomes" id="UP001530400"/>
    </source>
</evidence>
<organism evidence="2 3">
    <name type="scientific">Cyclotella atomus</name>
    <dbReference type="NCBI Taxonomy" id="382360"/>
    <lineage>
        <taxon>Eukaryota</taxon>
        <taxon>Sar</taxon>
        <taxon>Stramenopiles</taxon>
        <taxon>Ochrophyta</taxon>
        <taxon>Bacillariophyta</taxon>
        <taxon>Coscinodiscophyceae</taxon>
        <taxon>Thalassiosirophycidae</taxon>
        <taxon>Stephanodiscales</taxon>
        <taxon>Stephanodiscaceae</taxon>
        <taxon>Cyclotella</taxon>
    </lineage>
</organism>
<feature type="compositionally biased region" description="Polar residues" evidence="1">
    <location>
        <begin position="57"/>
        <end position="66"/>
    </location>
</feature>
<sequence>MQIQSSLTSKATRTSILDRTLIFCALGTLLALLLVLDAYEYTVVPGASSLKGREKTLPSQQQNMVPDTNEPKKDLQIQLEEAQRYIEEKRLHLKEMSVDQIEAIAESDGVDDTQLKVEEARLESQQSETIEDEVLEDKIKEEKEEIIQEIVEKEAGLDDWCANCIWLGTSDHSCEARLGWIKRYYKAEDDSGKIALMKEGCSVKDGKVGKW</sequence>
<evidence type="ECO:0000256" key="1">
    <source>
        <dbReference type="SAM" id="MobiDB-lite"/>
    </source>
</evidence>
<protein>
    <submittedName>
        <fullName evidence="2">Uncharacterized protein</fullName>
    </submittedName>
</protein>
<proteinExistence type="predicted"/>
<evidence type="ECO:0000313" key="2">
    <source>
        <dbReference type="EMBL" id="KAL3782456.1"/>
    </source>
</evidence>
<accession>A0ABD3P3N6</accession>
<gene>
    <name evidence="2" type="ORF">ACHAWO_013941</name>
</gene>
<dbReference type="Proteomes" id="UP001530400">
    <property type="component" value="Unassembled WGS sequence"/>
</dbReference>
<keyword evidence="3" id="KW-1185">Reference proteome</keyword>